<sequence length="62" mass="7283">MENKTNYIQEGQEVTFSAQLERGDRRLTSWIIYKGNQCDDNHILVEKEHIGTEFSFTFEDIG</sequence>
<evidence type="ECO:0000313" key="4">
    <source>
        <dbReference type="Proteomes" id="UP001208692"/>
    </source>
</evidence>
<proteinExistence type="predicted"/>
<comment type="caution">
    <text evidence="1">The sequence shown here is derived from an EMBL/GenBank/DDBJ whole genome shotgun (WGS) entry which is preliminary data.</text>
</comment>
<dbReference type="RefSeq" id="WP_264847543.1">
    <property type="nucleotide sequence ID" value="NZ_BPMA01000063.1"/>
</dbReference>
<keyword evidence="4" id="KW-1185">Reference proteome</keyword>
<evidence type="ECO:0000313" key="3">
    <source>
        <dbReference type="Proteomes" id="UP001207736"/>
    </source>
</evidence>
<evidence type="ECO:0000313" key="1">
    <source>
        <dbReference type="EMBL" id="GJM50055.1"/>
    </source>
</evidence>
<organism evidence="1 3">
    <name type="scientific">Capnocytophaga catalasegens</name>
    <dbReference type="NCBI Taxonomy" id="1004260"/>
    <lineage>
        <taxon>Bacteria</taxon>
        <taxon>Pseudomonadati</taxon>
        <taxon>Bacteroidota</taxon>
        <taxon>Flavobacteriia</taxon>
        <taxon>Flavobacteriales</taxon>
        <taxon>Flavobacteriaceae</taxon>
        <taxon>Capnocytophaga</taxon>
    </lineage>
</organism>
<reference evidence="1 4" key="1">
    <citation type="submission" date="2021-11" db="EMBL/GenBank/DDBJ databases">
        <title>Draft genome sequence of Capnocytophaga sp. strain KC07075 isolated from cat oral cavity.</title>
        <authorList>
            <person name="Suzuki M."/>
            <person name="Imaoka K."/>
            <person name="Kimura M."/>
            <person name="Morikawa S."/>
            <person name="Maeda K."/>
        </authorList>
    </citation>
    <scope>NUCLEOTIDE SEQUENCE</scope>
    <source>
        <strain evidence="1">KC07075</strain>
        <strain evidence="2 4">KC07079</strain>
    </source>
</reference>
<dbReference type="AlphaFoldDB" id="A0AAV5AUV8"/>
<dbReference type="Proteomes" id="UP001207736">
    <property type="component" value="Unassembled WGS sequence"/>
</dbReference>
<dbReference type="EMBL" id="BQKB01000012">
    <property type="protein sequence ID" value="GJM52379.1"/>
    <property type="molecule type" value="Genomic_DNA"/>
</dbReference>
<dbReference type="Proteomes" id="UP001208692">
    <property type="component" value="Unassembled WGS sequence"/>
</dbReference>
<protein>
    <submittedName>
        <fullName evidence="1">Uncharacterized protein</fullName>
    </submittedName>
</protein>
<dbReference type="EMBL" id="BQKA01000019">
    <property type="protein sequence ID" value="GJM50055.1"/>
    <property type="molecule type" value="Genomic_DNA"/>
</dbReference>
<evidence type="ECO:0000313" key="2">
    <source>
        <dbReference type="EMBL" id="GJM52379.1"/>
    </source>
</evidence>
<gene>
    <name evidence="1" type="ORF">RCZ15_10290</name>
    <name evidence="2" type="ORF">RCZ16_06960</name>
</gene>
<name>A0AAV5AUV8_9FLAO</name>
<accession>A0AAV5AUV8</accession>